<reference evidence="1" key="1">
    <citation type="submission" date="2020-08" db="EMBL/GenBank/DDBJ databases">
        <title>Multicomponent nature underlies the extraordinary mechanical properties of spider dragline silk.</title>
        <authorList>
            <person name="Kono N."/>
            <person name="Nakamura H."/>
            <person name="Mori M."/>
            <person name="Yoshida Y."/>
            <person name="Ohtoshi R."/>
            <person name="Malay A.D."/>
            <person name="Moran D.A.P."/>
            <person name="Tomita M."/>
            <person name="Numata K."/>
            <person name="Arakawa K."/>
        </authorList>
    </citation>
    <scope>NUCLEOTIDE SEQUENCE</scope>
</reference>
<dbReference type="AlphaFoldDB" id="A0A8X6SU20"/>
<comment type="caution">
    <text evidence="1">The sequence shown here is derived from an EMBL/GenBank/DDBJ whole genome shotgun (WGS) entry which is preliminary data.</text>
</comment>
<proteinExistence type="predicted"/>
<evidence type="ECO:0000313" key="1">
    <source>
        <dbReference type="EMBL" id="GFY20027.1"/>
    </source>
</evidence>
<protein>
    <submittedName>
        <fullName evidence="1">Uncharacterized protein</fullName>
    </submittedName>
</protein>
<evidence type="ECO:0000313" key="2">
    <source>
        <dbReference type="Proteomes" id="UP000887159"/>
    </source>
</evidence>
<dbReference type="EMBL" id="BMAU01021354">
    <property type="protein sequence ID" value="GFY20027.1"/>
    <property type="molecule type" value="Genomic_DNA"/>
</dbReference>
<sequence>MKLKLIIAREELDKIIHINNGSKVNLRTVMNTKRLSLKENSQMLPKKFHQVRNETTSVQDVLHALFRSSEDNKTTITKKDGYARKYHSCNAREKCL</sequence>
<keyword evidence="2" id="KW-1185">Reference proteome</keyword>
<accession>A0A8X6SU20</accession>
<organism evidence="1 2">
    <name type="scientific">Trichonephila clavipes</name>
    <name type="common">Golden silk orbweaver</name>
    <name type="synonym">Nephila clavipes</name>
    <dbReference type="NCBI Taxonomy" id="2585209"/>
    <lineage>
        <taxon>Eukaryota</taxon>
        <taxon>Metazoa</taxon>
        <taxon>Ecdysozoa</taxon>
        <taxon>Arthropoda</taxon>
        <taxon>Chelicerata</taxon>
        <taxon>Arachnida</taxon>
        <taxon>Araneae</taxon>
        <taxon>Araneomorphae</taxon>
        <taxon>Entelegynae</taxon>
        <taxon>Araneoidea</taxon>
        <taxon>Nephilidae</taxon>
        <taxon>Trichonephila</taxon>
    </lineage>
</organism>
<gene>
    <name evidence="1" type="ORF">TNCV_2147201</name>
</gene>
<name>A0A8X6SU20_TRICX</name>
<dbReference type="Proteomes" id="UP000887159">
    <property type="component" value="Unassembled WGS sequence"/>
</dbReference>